<gene>
    <name evidence="3" type="ORF">JJB09_10630</name>
</gene>
<evidence type="ECO:0000313" key="3">
    <source>
        <dbReference type="EMBL" id="MBL0372484.1"/>
    </source>
</evidence>
<proteinExistence type="predicted"/>
<feature type="transmembrane region" description="Helical" evidence="2">
    <location>
        <begin position="30"/>
        <end position="50"/>
    </location>
</feature>
<protein>
    <submittedName>
        <fullName evidence="3">Uncharacterized protein</fullName>
    </submittedName>
</protein>
<dbReference type="AlphaFoldDB" id="A0A936YQQ6"/>
<keyword evidence="4" id="KW-1185">Reference proteome</keyword>
<feature type="compositionally biased region" description="Polar residues" evidence="1">
    <location>
        <begin position="1"/>
        <end position="21"/>
    </location>
</feature>
<name>A0A936YQQ6_9HYPH</name>
<reference evidence="3" key="1">
    <citation type="submission" date="2021-01" db="EMBL/GenBank/DDBJ databases">
        <title>Rhizobium sp. strain KVB221 16S ribosomal RNA gene Genome sequencing and assembly.</title>
        <authorList>
            <person name="Kang M."/>
        </authorList>
    </citation>
    <scope>NUCLEOTIDE SEQUENCE</scope>
    <source>
        <strain evidence="3">KVB221</strain>
    </source>
</reference>
<dbReference type="Proteomes" id="UP000633219">
    <property type="component" value="Unassembled WGS sequence"/>
</dbReference>
<dbReference type="RefSeq" id="WP_201657298.1">
    <property type="nucleotide sequence ID" value="NZ_JAEQNC010000005.1"/>
</dbReference>
<accession>A0A936YQQ6</accession>
<keyword evidence="2" id="KW-0812">Transmembrane</keyword>
<dbReference type="EMBL" id="JAEQNC010000005">
    <property type="protein sequence ID" value="MBL0372484.1"/>
    <property type="molecule type" value="Genomic_DNA"/>
</dbReference>
<comment type="caution">
    <text evidence="3">The sequence shown here is derived from an EMBL/GenBank/DDBJ whole genome shotgun (WGS) entry which is preliminary data.</text>
</comment>
<evidence type="ECO:0000313" key="4">
    <source>
        <dbReference type="Proteomes" id="UP000633219"/>
    </source>
</evidence>
<evidence type="ECO:0000256" key="1">
    <source>
        <dbReference type="SAM" id="MobiDB-lite"/>
    </source>
</evidence>
<sequence>MTSQSPVTSTTRVSIQRQASGSKFRGADALAMRIAVTAVFLFVGLMIFGIV</sequence>
<keyword evidence="2" id="KW-0472">Membrane</keyword>
<keyword evidence="2" id="KW-1133">Transmembrane helix</keyword>
<organism evidence="3 4">
    <name type="scientific">Rhizobium setariae</name>
    <dbReference type="NCBI Taxonomy" id="2801340"/>
    <lineage>
        <taxon>Bacteria</taxon>
        <taxon>Pseudomonadati</taxon>
        <taxon>Pseudomonadota</taxon>
        <taxon>Alphaproteobacteria</taxon>
        <taxon>Hyphomicrobiales</taxon>
        <taxon>Rhizobiaceae</taxon>
        <taxon>Rhizobium/Agrobacterium group</taxon>
        <taxon>Rhizobium</taxon>
    </lineage>
</organism>
<feature type="region of interest" description="Disordered" evidence="1">
    <location>
        <begin position="1"/>
        <end position="24"/>
    </location>
</feature>
<evidence type="ECO:0000256" key="2">
    <source>
        <dbReference type="SAM" id="Phobius"/>
    </source>
</evidence>